<dbReference type="Gene3D" id="2.150.10.10">
    <property type="entry name" value="Serralysin-like metalloprotease, C-terminal"/>
    <property type="match status" value="1"/>
</dbReference>
<dbReference type="Gene3D" id="2.60.40.10">
    <property type="entry name" value="Immunoglobulins"/>
    <property type="match status" value="6"/>
</dbReference>
<dbReference type="InterPro" id="IPR013783">
    <property type="entry name" value="Ig-like_fold"/>
</dbReference>
<dbReference type="PRINTS" id="PR00313">
    <property type="entry name" value="CABNDNGRPT"/>
</dbReference>
<organism evidence="3 4">
    <name type="scientific">Guyparkeria halophila</name>
    <dbReference type="NCBI Taxonomy" id="47960"/>
    <lineage>
        <taxon>Bacteria</taxon>
        <taxon>Pseudomonadati</taxon>
        <taxon>Pseudomonadota</taxon>
        <taxon>Gammaproteobacteria</taxon>
        <taxon>Chromatiales</taxon>
        <taxon>Thioalkalibacteraceae</taxon>
        <taxon>Guyparkeria</taxon>
    </lineage>
</organism>
<dbReference type="InterPro" id="IPR018511">
    <property type="entry name" value="Hemolysin-typ_Ca-bd_CS"/>
</dbReference>
<accession>A0ABZ0YYG3</accession>
<evidence type="ECO:0000313" key="3">
    <source>
        <dbReference type="EMBL" id="WQH17232.1"/>
    </source>
</evidence>
<proteinExistence type="predicted"/>
<dbReference type="NCBIfam" id="NF033510">
    <property type="entry name" value="Ca_tandemer"/>
    <property type="match status" value="5"/>
</dbReference>
<dbReference type="InterPro" id="IPR049826">
    <property type="entry name" value="Ig-like_ice"/>
</dbReference>
<dbReference type="InterPro" id="IPR011049">
    <property type="entry name" value="Serralysin-like_metalloprot_C"/>
</dbReference>
<keyword evidence="4" id="KW-1185">Reference proteome</keyword>
<evidence type="ECO:0000256" key="1">
    <source>
        <dbReference type="ARBA" id="ARBA00022837"/>
    </source>
</evidence>
<dbReference type="InterPro" id="IPR001343">
    <property type="entry name" value="Hemolysn_Ca-bd"/>
</dbReference>
<dbReference type="NCBIfam" id="TIGR03661">
    <property type="entry name" value="T1SS_VCA0849"/>
    <property type="match status" value="1"/>
</dbReference>
<protein>
    <submittedName>
        <fullName evidence="3">Ig-like domain-containing protein</fullName>
    </submittedName>
</protein>
<keyword evidence="1" id="KW-0106">Calcium</keyword>
<dbReference type="RefSeq" id="WP_322522204.1">
    <property type="nucleotide sequence ID" value="NZ_CP140153.1"/>
</dbReference>
<dbReference type="Pfam" id="PF00353">
    <property type="entry name" value="HemolysinCabind"/>
    <property type="match status" value="1"/>
</dbReference>
<dbReference type="InterPro" id="IPR019960">
    <property type="entry name" value="T1SS_VCA0849"/>
</dbReference>
<gene>
    <name evidence="3" type="ORF">SR882_04840</name>
</gene>
<dbReference type="InterPro" id="IPR041498">
    <property type="entry name" value="Big_6"/>
</dbReference>
<dbReference type="Pfam" id="PF17936">
    <property type="entry name" value="Big_6"/>
    <property type="match status" value="1"/>
</dbReference>
<dbReference type="NCBIfam" id="NF012196">
    <property type="entry name" value="Ig_like_ice"/>
    <property type="match status" value="3"/>
</dbReference>
<dbReference type="Proteomes" id="UP001327459">
    <property type="component" value="Chromosome"/>
</dbReference>
<dbReference type="PROSITE" id="PS00330">
    <property type="entry name" value="HEMOLYSIN_CALCIUM"/>
    <property type="match status" value="2"/>
</dbReference>
<sequence>MEVSRIVEQIDPLAFDFAGPAREPNEPIPGVNGLAAEQTETTPAITVNLDDQNGLSVTESLISGSTTNVAAGQTVSIEVSDGESTVSTSAIVQADGSYQVVEDLSSLSDGELTATATVSDEAGNQATDTDTAILDTQAEATITIDTIAGDDVINEEESGETITITGSVGGDASEGDTVTLTIWGQSFSGTVDGDNNYAIDVPGSLLASGGFIDLPPEFQNPDFREGQNPDFGNGDFPLPVPEGGLVQASVSGSDDAGNPYSASATRPYQVDTFAGAEISIDTIAGDDVINGEEADGNITITGSVGGDATEGDTVTLTIGSETRTGEVDGDGNYAIDVPGSVLTDNSQVDASVSGTDEAGNPFSADTDREYGVDTEAGATISIDTIAGDDVINGEEADGNITITGSVGGDATEGDTVTLTIGSETRTGEVDGDGNYAIDVPGSLLADNSQVDASVSGTDEAGNPFSAEAEREYAVNTPPVADPVSTSAEIFGAESVLPESVSGNPLLFKQFSVDGTVDGDNAEPSATLGGNDAETPLDELNFTLDSVPVIGTLFIDVDGDGTFAPAQQGNEFSDASTFYWMDDGTASAEVTVDLSQAPSADSGLSLYAYGYDGEQDNTLLNFQGNGVGVSDDSDNNLQQQVPNQLGYRDGQSQTLVMDFDEPAHGAEVGVSRLIKNEGEVGKVEAYLDGEQVGAWTFSGVDGAALNGEPVDFNTGGDNGSFSLPEGIVFDQLRFTATEYADGYQASGSSNDSSEYFVDSIDYKTFSPAEFTYSVTDGQGEQSESVTVTIDAPQTDTAVPASFDTTAPNAPSVTIADGDAFITADEISEGGNVSVTIGLSETNAVAGDTLTVNGNDITLSEQQVNADEVVTELTAPDEGESLEVTATITDQAGNTSDEGSADALRDTQIATPTIAIEAADANDDGIYNADELGEDGTVNATIAVAGSEVGDTLTYQVTGGTEQTVVLSQDDIDNGITVALEPEATITASLSDEAGNTSGEATATALPADTLAGITVTLDDVDAANATNAPIFGNTTDVEAGQAVSLAITDGTDTVNATATVDTDGSYGTTADLSGLDDGNLEVTATVSDQAGNDATATDTAALDTSGVAIESITWKIGGDADDVIEKVWDGGLGTESFGVGDADDVSGGFIRSNRLDTSNTRDIAIQATENSSYTFEFDVGSEYQISWTEDTYFWGFPIGSETRTMLGTVERSDEVSLQPDGRDLVVFRGSVDGEEKVLVIDSTGIEQGGWFNNPSYAVNDQDDTTVGFRETEISGSAEAGATVEITDGNGSVVDSVTADGDGAWNTTISPASGATGALTAVATDSDGNVTSDATTYTLGGTGNDALSGSANDDVLFGGLGNDELVGNAGDDVLIGGKGDDTLTGGLGDDVFKWELNDQGNATSPANDVITDFGTGNDVLDLRDLLVDEAEQPVADFLSVTEDGSDLVFQVSHDGGTSGQTQTIRMEGKSFSDFNGATNSDELIQNMLDSGQLKIDT</sequence>
<dbReference type="SUPFAM" id="SSF51120">
    <property type="entry name" value="beta-Roll"/>
    <property type="match status" value="1"/>
</dbReference>
<evidence type="ECO:0000259" key="2">
    <source>
        <dbReference type="Pfam" id="PF17936"/>
    </source>
</evidence>
<evidence type="ECO:0000313" key="4">
    <source>
        <dbReference type="Proteomes" id="UP001327459"/>
    </source>
</evidence>
<name>A0ABZ0YYG3_9GAMM</name>
<reference evidence="3 4" key="1">
    <citation type="submission" date="2023-11" db="EMBL/GenBank/DDBJ databases">
        <title>MicrobeMod: A computational toolkit for identifying prokaryotic methylation and restriction-modification with nanopore sequencing.</title>
        <authorList>
            <person name="Crits-Christoph A."/>
            <person name="Kang S.C."/>
            <person name="Lee H."/>
            <person name="Ostrov N."/>
        </authorList>
    </citation>
    <scope>NUCLEOTIDE SEQUENCE [LARGE SCALE GENOMIC DNA]</scope>
    <source>
        <strain evidence="3 4">ATCC 49870</strain>
    </source>
</reference>
<feature type="domain" description="Bacterial Ig" evidence="2">
    <location>
        <begin position="1262"/>
        <end position="1336"/>
    </location>
</feature>
<dbReference type="EMBL" id="CP140153">
    <property type="protein sequence ID" value="WQH17232.1"/>
    <property type="molecule type" value="Genomic_DNA"/>
</dbReference>